<dbReference type="RefSeq" id="WP_310411558.1">
    <property type="nucleotide sequence ID" value="NZ_JAVDYC010000001.1"/>
</dbReference>
<evidence type="ECO:0000313" key="2">
    <source>
        <dbReference type="Proteomes" id="UP001183629"/>
    </source>
</evidence>
<sequence>MSTVEHIFIAGTDAGPEEVARLLASLAGMSVSKNEKGRVFLSRPARDRQIGGELSVNDYVDAAPEEGDESLIDDFPLVLDVGYTGRERNVQLAEARALFADLAEGGELTLALVQNMDLLLAVSTPEHGTVWMPPDTTPDAEHRERWGRYRVRG</sequence>
<keyword evidence="2" id="KW-1185">Reference proteome</keyword>
<accession>A0AAE3ZN45</accession>
<proteinExistence type="predicted"/>
<comment type="caution">
    <text evidence="1">The sequence shown here is derived from an EMBL/GenBank/DDBJ whole genome shotgun (WGS) entry which is preliminary data.</text>
</comment>
<gene>
    <name evidence="1" type="ORF">J2S44_002197</name>
</gene>
<protein>
    <submittedName>
        <fullName evidence="1">Uncharacterized protein</fullName>
    </submittedName>
</protein>
<dbReference type="EMBL" id="JAVDYC010000001">
    <property type="protein sequence ID" value="MDR7321947.1"/>
    <property type="molecule type" value="Genomic_DNA"/>
</dbReference>
<reference evidence="1 2" key="1">
    <citation type="submission" date="2023-07" db="EMBL/GenBank/DDBJ databases">
        <title>Sequencing the genomes of 1000 actinobacteria strains.</title>
        <authorList>
            <person name="Klenk H.-P."/>
        </authorList>
    </citation>
    <scope>NUCLEOTIDE SEQUENCE [LARGE SCALE GENOMIC DNA]</scope>
    <source>
        <strain evidence="1 2">DSM 44711</strain>
    </source>
</reference>
<dbReference type="Proteomes" id="UP001183629">
    <property type="component" value="Unassembled WGS sequence"/>
</dbReference>
<organism evidence="1 2">
    <name type="scientific">Catenuloplanes niger</name>
    <dbReference type="NCBI Taxonomy" id="587534"/>
    <lineage>
        <taxon>Bacteria</taxon>
        <taxon>Bacillati</taxon>
        <taxon>Actinomycetota</taxon>
        <taxon>Actinomycetes</taxon>
        <taxon>Micromonosporales</taxon>
        <taxon>Micromonosporaceae</taxon>
        <taxon>Catenuloplanes</taxon>
    </lineage>
</organism>
<dbReference type="AlphaFoldDB" id="A0AAE3ZN45"/>
<name>A0AAE3ZN45_9ACTN</name>
<evidence type="ECO:0000313" key="1">
    <source>
        <dbReference type="EMBL" id="MDR7321947.1"/>
    </source>
</evidence>